<dbReference type="SMART" id="SM00450">
    <property type="entry name" value="RHOD"/>
    <property type="match status" value="1"/>
</dbReference>
<keyword evidence="3" id="KW-1185">Reference proteome</keyword>
<evidence type="ECO:0000313" key="3">
    <source>
        <dbReference type="Proteomes" id="UP000606889"/>
    </source>
</evidence>
<dbReference type="PANTHER" id="PTHR43031">
    <property type="entry name" value="FAD-DEPENDENT OXIDOREDUCTASE"/>
    <property type="match status" value="1"/>
</dbReference>
<feature type="domain" description="Rhodanese" evidence="1">
    <location>
        <begin position="21"/>
        <end position="105"/>
    </location>
</feature>
<reference evidence="2 3" key="1">
    <citation type="submission" date="2020-08" db="EMBL/GenBank/DDBJ databases">
        <title>Genome public.</title>
        <authorList>
            <person name="Liu C."/>
            <person name="Sun Q."/>
        </authorList>
    </citation>
    <scope>NUCLEOTIDE SEQUENCE [LARGE SCALE GENOMIC DNA]</scope>
    <source>
        <strain evidence="2 3">NSJ-35</strain>
    </source>
</reference>
<dbReference type="Pfam" id="PF00581">
    <property type="entry name" value="Rhodanese"/>
    <property type="match status" value="1"/>
</dbReference>
<dbReference type="SUPFAM" id="SSF52821">
    <property type="entry name" value="Rhodanese/Cell cycle control phosphatase"/>
    <property type="match status" value="1"/>
</dbReference>
<dbReference type="InterPro" id="IPR050229">
    <property type="entry name" value="GlpE_sulfurtransferase"/>
</dbReference>
<dbReference type="Proteomes" id="UP000606889">
    <property type="component" value="Unassembled WGS sequence"/>
</dbReference>
<evidence type="ECO:0000313" key="2">
    <source>
        <dbReference type="EMBL" id="MBC5649419.1"/>
    </source>
</evidence>
<dbReference type="PANTHER" id="PTHR43031:SF1">
    <property type="entry name" value="PYRIDINE NUCLEOTIDE-DISULPHIDE OXIDOREDUCTASE"/>
    <property type="match status" value="1"/>
</dbReference>
<name>A0ABR7EK84_9FIRM</name>
<organism evidence="2 3">
    <name type="scientific">Christensenella tenuis</name>
    <dbReference type="NCBI Taxonomy" id="2763033"/>
    <lineage>
        <taxon>Bacteria</taxon>
        <taxon>Bacillati</taxon>
        <taxon>Bacillota</taxon>
        <taxon>Clostridia</taxon>
        <taxon>Christensenellales</taxon>
        <taxon>Christensenellaceae</taxon>
        <taxon>Christensenella</taxon>
    </lineage>
</organism>
<dbReference type="Gene3D" id="3.40.250.10">
    <property type="entry name" value="Rhodanese-like domain"/>
    <property type="match status" value="1"/>
</dbReference>
<dbReference type="InterPro" id="IPR036873">
    <property type="entry name" value="Rhodanese-like_dom_sf"/>
</dbReference>
<dbReference type="EMBL" id="JACOON010000008">
    <property type="protein sequence ID" value="MBC5649419.1"/>
    <property type="molecule type" value="Genomic_DNA"/>
</dbReference>
<gene>
    <name evidence="2" type="ORF">H8S18_13810</name>
</gene>
<sequence>MGFFDLFKSMDINEGIKKMKATEGAVLLDVRTREEYRDAHIPGSLNIPLDELEAASNKIPDKNTPVFVHCLSGARSRQAEHILKHIGYTNITDIGGINSYRGETEGGAAK</sequence>
<accession>A0ABR7EK84</accession>
<dbReference type="InterPro" id="IPR001763">
    <property type="entry name" value="Rhodanese-like_dom"/>
</dbReference>
<comment type="caution">
    <text evidence="2">The sequence shown here is derived from an EMBL/GenBank/DDBJ whole genome shotgun (WGS) entry which is preliminary data.</text>
</comment>
<evidence type="ECO:0000259" key="1">
    <source>
        <dbReference type="PROSITE" id="PS50206"/>
    </source>
</evidence>
<dbReference type="RefSeq" id="WP_186858872.1">
    <property type="nucleotide sequence ID" value="NZ_JACOON010000008.1"/>
</dbReference>
<proteinExistence type="predicted"/>
<protein>
    <submittedName>
        <fullName evidence="2">Rhodanese-like domain-containing protein</fullName>
    </submittedName>
</protein>
<dbReference type="CDD" id="cd00158">
    <property type="entry name" value="RHOD"/>
    <property type="match status" value="1"/>
</dbReference>
<dbReference type="PROSITE" id="PS50206">
    <property type="entry name" value="RHODANESE_3"/>
    <property type="match status" value="1"/>
</dbReference>